<feature type="domain" description="Jacalin-type lectin" evidence="12">
    <location>
        <begin position="309"/>
        <end position="455"/>
    </location>
</feature>
<dbReference type="InterPro" id="IPR011009">
    <property type="entry name" value="Kinase-like_dom_sf"/>
</dbReference>
<dbReference type="SUPFAM" id="SSF51101">
    <property type="entry name" value="Mannose-binding lectins"/>
    <property type="match status" value="2"/>
</dbReference>
<evidence type="ECO:0000256" key="5">
    <source>
        <dbReference type="ARBA" id="ARBA00022734"/>
    </source>
</evidence>
<evidence type="ECO:0000256" key="7">
    <source>
        <dbReference type="ARBA" id="ARBA00022777"/>
    </source>
</evidence>
<dbReference type="SMART" id="SM00220">
    <property type="entry name" value="S_TKc"/>
    <property type="match status" value="1"/>
</dbReference>
<dbReference type="InterPro" id="IPR001245">
    <property type="entry name" value="Ser-Thr/Tyr_kinase_cat_dom"/>
</dbReference>
<dbReference type="FunFam" id="1.10.510.10:FF:001023">
    <property type="entry name" value="Os07g0541700 protein"/>
    <property type="match status" value="1"/>
</dbReference>
<dbReference type="InterPro" id="IPR045272">
    <property type="entry name" value="ANXUR1/2-like"/>
</dbReference>
<dbReference type="Proteomes" id="UP001408789">
    <property type="component" value="Unassembled WGS sequence"/>
</dbReference>
<dbReference type="InterPro" id="IPR008271">
    <property type="entry name" value="Ser/Thr_kinase_AS"/>
</dbReference>
<feature type="domain" description="Jacalin-type lectin" evidence="12">
    <location>
        <begin position="459"/>
        <end position="609"/>
    </location>
</feature>
<evidence type="ECO:0000259" key="12">
    <source>
        <dbReference type="PROSITE" id="PS51752"/>
    </source>
</evidence>
<dbReference type="GO" id="GO:0030246">
    <property type="term" value="F:carbohydrate binding"/>
    <property type="evidence" value="ECO:0007669"/>
    <property type="project" value="UniProtKB-KW"/>
</dbReference>
<evidence type="ECO:0000256" key="1">
    <source>
        <dbReference type="ARBA" id="ARBA00006568"/>
    </source>
</evidence>
<evidence type="ECO:0000313" key="13">
    <source>
        <dbReference type="EMBL" id="KAK9069866.1"/>
    </source>
</evidence>
<dbReference type="GO" id="GO:0009506">
    <property type="term" value="C:plasmodesma"/>
    <property type="evidence" value="ECO:0007669"/>
    <property type="project" value="TreeGrafter"/>
</dbReference>
<keyword evidence="7" id="KW-0418">Kinase</keyword>
<evidence type="ECO:0000256" key="9">
    <source>
        <dbReference type="ARBA" id="ARBA00047899"/>
    </source>
</evidence>
<keyword evidence="5" id="KW-0430">Lectin</keyword>
<dbReference type="EMBL" id="JBCNJP010000012">
    <property type="protein sequence ID" value="KAK9069866.1"/>
    <property type="molecule type" value="Genomic_DNA"/>
</dbReference>
<organism evidence="13 14">
    <name type="scientific">Deinandra increscens subsp. villosa</name>
    <dbReference type="NCBI Taxonomy" id="3103831"/>
    <lineage>
        <taxon>Eukaryota</taxon>
        <taxon>Viridiplantae</taxon>
        <taxon>Streptophyta</taxon>
        <taxon>Embryophyta</taxon>
        <taxon>Tracheophyta</taxon>
        <taxon>Spermatophyta</taxon>
        <taxon>Magnoliopsida</taxon>
        <taxon>eudicotyledons</taxon>
        <taxon>Gunneridae</taxon>
        <taxon>Pentapetalae</taxon>
        <taxon>asterids</taxon>
        <taxon>campanulids</taxon>
        <taxon>Asterales</taxon>
        <taxon>Asteraceae</taxon>
        <taxon>Asteroideae</taxon>
        <taxon>Heliantheae alliance</taxon>
        <taxon>Madieae</taxon>
        <taxon>Madiinae</taxon>
        <taxon>Deinandra</taxon>
    </lineage>
</organism>
<protein>
    <recommendedName>
        <fullName evidence="2">non-specific serine/threonine protein kinase</fullName>
        <ecNumber evidence="2">2.7.11.1</ecNumber>
    </recommendedName>
</protein>
<dbReference type="Gene3D" id="1.10.510.10">
    <property type="entry name" value="Transferase(Phosphotransferase) domain 1"/>
    <property type="match status" value="1"/>
</dbReference>
<dbReference type="InterPro" id="IPR033734">
    <property type="entry name" value="Jacalin-like_lectin_dom_plant"/>
</dbReference>
<dbReference type="Gene3D" id="2.100.10.30">
    <property type="entry name" value="Jacalin-like lectin domain"/>
    <property type="match status" value="2"/>
</dbReference>
<keyword evidence="4" id="KW-0808">Transferase</keyword>
<dbReference type="AlphaFoldDB" id="A0AAP0D785"/>
<feature type="domain" description="Protein kinase" evidence="11">
    <location>
        <begin position="21"/>
        <end position="298"/>
    </location>
</feature>
<comment type="catalytic activity">
    <reaction evidence="10">
        <text>L-seryl-[protein] + ATP = O-phospho-L-seryl-[protein] + ADP + H(+)</text>
        <dbReference type="Rhea" id="RHEA:17989"/>
        <dbReference type="Rhea" id="RHEA-COMP:9863"/>
        <dbReference type="Rhea" id="RHEA-COMP:11604"/>
        <dbReference type="ChEBI" id="CHEBI:15378"/>
        <dbReference type="ChEBI" id="CHEBI:29999"/>
        <dbReference type="ChEBI" id="CHEBI:30616"/>
        <dbReference type="ChEBI" id="CHEBI:83421"/>
        <dbReference type="ChEBI" id="CHEBI:456216"/>
        <dbReference type="EC" id="2.7.11.1"/>
    </reaction>
</comment>
<dbReference type="PANTHER" id="PTHR27003:SF392">
    <property type="entry name" value="JACALIN-LIKE LECTIN DOMAIN-CONTAINING PROTEIN-RELATED"/>
    <property type="match status" value="1"/>
</dbReference>
<dbReference type="PANTHER" id="PTHR27003">
    <property type="entry name" value="OS07G0166700 PROTEIN"/>
    <property type="match status" value="1"/>
</dbReference>
<evidence type="ECO:0000256" key="8">
    <source>
        <dbReference type="ARBA" id="ARBA00022840"/>
    </source>
</evidence>
<dbReference type="GO" id="GO:0004714">
    <property type="term" value="F:transmembrane receptor protein tyrosine kinase activity"/>
    <property type="evidence" value="ECO:0007669"/>
    <property type="project" value="InterPro"/>
</dbReference>
<dbReference type="GO" id="GO:0005524">
    <property type="term" value="F:ATP binding"/>
    <property type="evidence" value="ECO:0007669"/>
    <property type="project" value="UniProtKB-KW"/>
</dbReference>
<comment type="catalytic activity">
    <reaction evidence="9">
        <text>L-threonyl-[protein] + ATP = O-phospho-L-threonyl-[protein] + ADP + H(+)</text>
        <dbReference type="Rhea" id="RHEA:46608"/>
        <dbReference type="Rhea" id="RHEA-COMP:11060"/>
        <dbReference type="Rhea" id="RHEA-COMP:11605"/>
        <dbReference type="ChEBI" id="CHEBI:15378"/>
        <dbReference type="ChEBI" id="CHEBI:30013"/>
        <dbReference type="ChEBI" id="CHEBI:30616"/>
        <dbReference type="ChEBI" id="CHEBI:61977"/>
        <dbReference type="ChEBI" id="CHEBI:456216"/>
        <dbReference type="EC" id="2.7.11.1"/>
    </reaction>
</comment>
<evidence type="ECO:0000313" key="14">
    <source>
        <dbReference type="Proteomes" id="UP001408789"/>
    </source>
</evidence>
<dbReference type="PROSITE" id="PS00108">
    <property type="entry name" value="PROTEIN_KINASE_ST"/>
    <property type="match status" value="1"/>
</dbReference>
<evidence type="ECO:0000256" key="3">
    <source>
        <dbReference type="ARBA" id="ARBA00022527"/>
    </source>
</evidence>
<dbReference type="Pfam" id="PF07714">
    <property type="entry name" value="PK_Tyr_Ser-Thr"/>
    <property type="match status" value="1"/>
</dbReference>
<accession>A0AAP0D785</accession>
<keyword evidence="8" id="KW-0067">ATP-binding</keyword>
<dbReference type="FunFam" id="3.30.200.20:FF:000039">
    <property type="entry name" value="receptor-like protein kinase FERONIA"/>
    <property type="match status" value="1"/>
</dbReference>
<keyword evidence="6" id="KW-0547">Nucleotide-binding</keyword>
<dbReference type="GO" id="GO:0005886">
    <property type="term" value="C:plasma membrane"/>
    <property type="evidence" value="ECO:0007669"/>
    <property type="project" value="TreeGrafter"/>
</dbReference>
<gene>
    <name evidence="13" type="ORF">SSX86_010262</name>
</gene>
<keyword evidence="3" id="KW-0723">Serine/threonine-protein kinase</keyword>
<dbReference type="CDD" id="cd09612">
    <property type="entry name" value="Jacalin"/>
    <property type="match status" value="2"/>
</dbReference>
<evidence type="ECO:0000259" key="11">
    <source>
        <dbReference type="PROSITE" id="PS50011"/>
    </source>
</evidence>
<dbReference type="SUPFAM" id="SSF56112">
    <property type="entry name" value="Protein kinase-like (PK-like)"/>
    <property type="match status" value="1"/>
</dbReference>
<dbReference type="InterPro" id="IPR001229">
    <property type="entry name" value="Jacalin-like_lectin_dom"/>
</dbReference>
<evidence type="ECO:0000256" key="10">
    <source>
        <dbReference type="ARBA" id="ARBA00048679"/>
    </source>
</evidence>
<dbReference type="InterPro" id="IPR036404">
    <property type="entry name" value="Jacalin-like_lectin_dom_sf"/>
</dbReference>
<dbReference type="GO" id="GO:0004674">
    <property type="term" value="F:protein serine/threonine kinase activity"/>
    <property type="evidence" value="ECO:0007669"/>
    <property type="project" value="UniProtKB-KW"/>
</dbReference>
<dbReference type="Gene3D" id="3.30.200.20">
    <property type="entry name" value="Phosphorylase Kinase, domain 1"/>
    <property type="match status" value="1"/>
</dbReference>
<comment type="caution">
    <text evidence="13">The sequence shown here is derived from an EMBL/GenBank/DDBJ whole genome shotgun (WGS) entry which is preliminary data.</text>
</comment>
<evidence type="ECO:0000256" key="4">
    <source>
        <dbReference type="ARBA" id="ARBA00022679"/>
    </source>
</evidence>
<dbReference type="EC" id="2.7.11.1" evidence="2"/>
<dbReference type="InterPro" id="IPR000719">
    <property type="entry name" value="Prot_kinase_dom"/>
</dbReference>
<evidence type="ECO:0000256" key="2">
    <source>
        <dbReference type="ARBA" id="ARBA00012513"/>
    </source>
</evidence>
<evidence type="ECO:0000256" key="6">
    <source>
        <dbReference type="ARBA" id="ARBA00022741"/>
    </source>
</evidence>
<proteinExistence type="inferred from homology"/>
<dbReference type="PROSITE" id="PS50011">
    <property type="entry name" value="PROTEIN_KINASE_DOM"/>
    <property type="match status" value="1"/>
</dbReference>
<keyword evidence="14" id="KW-1185">Reference proteome</keyword>
<reference evidence="13 14" key="1">
    <citation type="submission" date="2024-04" db="EMBL/GenBank/DDBJ databases">
        <title>The reference genome of an endangered Asteraceae, Deinandra increscens subsp. villosa, native to the Central Coast of California.</title>
        <authorList>
            <person name="Guilliams M."/>
            <person name="Hasenstab-Lehman K."/>
            <person name="Meyer R."/>
            <person name="Mcevoy S."/>
        </authorList>
    </citation>
    <scope>NUCLEOTIDE SEQUENCE [LARGE SCALE GENOMIC DNA]</scope>
    <source>
        <tissue evidence="13">Leaf</tissue>
    </source>
</reference>
<name>A0AAP0D785_9ASTR</name>
<comment type="similarity">
    <text evidence="1">Belongs to the jacalin lectin family.</text>
</comment>
<dbReference type="SMART" id="SM00915">
    <property type="entry name" value="Jacalin"/>
    <property type="match status" value="2"/>
</dbReference>
<sequence length="614" mass="68720">MQKVEHLKIPIKEIKLATNNFSNENFIAKGGFGNVYMGKLTISGQQHTVAVKRLDRTQGQGNREFMMEIQLLTLCNHKNIISLLGFCDEEQENILVYEHAKYGSLNRHLKDDKLSWTQRLKISIGVARGFSYLHNDVGLQHRILHRDIKSSNILLDENMEAKISDFGLSKIGLSNVDMTFVVTNACGTVGYVDPDYYKTGILTKESDVYSFGVLLFELLCGRIACMTSYQDERRFLHSLAKRSCEENRLYEIILPSIKNDMKVDSFNVYSRVAYQCLKEKRTERPTMAWIVEKLEKALKLQVNSHVVGFIRLGTWGKRSAGSPSWSFELEQGHKVQKITIDHDDDVIYSLMFTTESRGVFHTSNKIGGSNGGQTISEVIFDFDEEIVGVVGSIDTRDGDTIVSSLSFITNKRTHGPFGQSSESMFSIPLDKGSSIGGFYGIAESYIDGIGVFVKGDEKIVRIGTWGRDDPGGPQNIWSFQLEENHHLKKITIDHGDLIYSLMFTTQYRGLMYNSGKAGGWNGGENVSEVKLDWDEEINGISGTVDKSRGTYAGYIIISSLSFSTNKTTYGPFGTVRGTPFAVPWDEGSFAGFYGLCGYFLDSIGIYLKATLQGE</sequence>
<dbReference type="Pfam" id="PF01419">
    <property type="entry name" value="Jacalin"/>
    <property type="match status" value="2"/>
</dbReference>
<dbReference type="PROSITE" id="PS51752">
    <property type="entry name" value="JACALIN_LECTIN"/>
    <property type="match status" value="2"/>
</dbReference>